<dbReference type="AlphaFoldDB" id="A0ABD1HGG1"/>
<evidence type="ECO:0000313" key="2">
    <source>
        <dbReference type="EMBL" id="KAL1554154.1"/>
    </source>
</evidence>
<keyword evidence="3" id="KW-1185">Reference proteome</keyword>
<name>A0ABD1HGG1_SALDI</name>
<dbReference type="InterPro" id="IPR025124">
    <property type="entry name" value="Gag1-like_clamp"/>
</dbReference>
<feature type="domain" description="Gag1-like clamp" evidence="1">
    <location>
        <begin position="109"/>
        <end position="216"/>
    </location>
</feature>
<evidence type="ECO:0000313" key="3">
    <source>
        <dbReference type="Proteomes" id="UP001567538"/>
    </source>
</evidence>
<proteinExistence type="predicted"/>
<dbReference type="Proteomes" id="UP001567538">
    <property type="component" value="Unassembled WGS sequence"/>
</dbReference>
<dbReference type="Pfam" id="PF13259">
    <property type="entry name" value="clamp_Gag1-like"/>
    <property type="match status" value="1"/>
</dbReference>
<sequence length="216" mass="24786">MQLQIQYNKKRKRRSYFNPIFTETSLYRGLWKIGAIDVNVGHPFKIWINCSLGFPYYCLHGSSGCLGCHVRPKLNSSLDEFKGKNNHDWKNTKTTLSEDFWTTSNCNMENTALQSCGSISSTSTLTQVYDAHGAGCSSTPSEFVNHGLILWNQNRQKWAWDKKPESRAQQLREPKLSWNATYDSLLSNNKPFDKPVPLGEMVDFLVAVWEQEGMYD</sequence>
<reference evidence="2 3" key="1">
    <citation type="submission" date="2024-06" db="EMBL/GenBank/DDBJ databases">
        <title>A chromosome level genome sequence of Diviner's sage (Salvia divinorum).</title>
        <authorList>
            <person name="Ford S.A."/>
            <person name="Ro D.-K."/>
            <person name="Ness R.W."/>
            <person name="Phillips M.A."/>
        </authorList>
    </citation>
    <scope>NUCLEOTIDE SEQUENCE [LARGE SCALE GENOMIC DNA]</scope>
    <source>
        <strain evidence="2">SAF-2024a</strain>
        <tissue evidence="2">Leaf</tissue>
    </source>
</reference>
<accession>A0ABD1HGG1</accession>
<comment type="caution">
    <text evidence="2">The sequence shown here is derived from an EMBL/GenBank/DDBJ whole genome shotgun (WGS) entry which is preliminary data.</text>
</comment>
<dbReference type="PANTHER" id="PTHR33373:SF1">
    <property type="entry name" value="DUF4050 DOMAIN-CONTAINING PROTEIN"/>
    <property type="match status" value="1"/>
</dbReference>
<dbReference type="PANTHER" id="PTHR33373">
    <property type="entry name" value="OS07G0479600 PROTEIN"/>
    <property type="match status" value="1"/>
</dbReference>
<evidence type="ECO:0000259" key="1">
    <source>
        <dbReference type="Pfam" id="PF13259"/>
    </source>
</evidence>
<organism evidence="2 3">
    <name type="scientific">Salvia divinorum</name>
    <name type="common">Maria pastora</name>
    <name type="synonym">Diviner's sage</name>
    <dbReference type="NCBI Taxonomy" id="28513"/>
    <lineage>
        <taxon>Eukaryota</taxon>
        <taxon>Viridiplantae</taxon>
        <taxon>Streptophyta</taxon>
        <taxon>Embryophyta</taxon>
        <taxon>Tracheophyta</taxon>
        <taxon>Spermatophyta</taxon>
        <taxon>Magnoliopsida</taxon>
        <taxon>eudicotyledons</taxon>
        <taxon>Gunneridae</taxon>
        <taxon>Pentapetalae</taxon>
        <taxon>asterids</taxon>
        <taxon>lamiids</taxon>
        <taxon>Lamiales</taxon>
        <taxon>Lamiaceae</taxon>
        <taxon>Nepetoideae</taxon>
        <taxon>Mentheae</taxon>
        <taxon>Salviinae</taxon>
        <taxon>Salvia</taxon>
        <taxon>Salvia subgen. Calosphace</taxon>
    </lineage>
</organism>
<gene>
    <name evidence="2" type="ORF">AAHA92_14746</name>
</gene>
<protein>
    <recommendedName>
        <fullName evidence="1">Gag1-like clamp domain-containing protein</fullName>
    </recommendedName>
</protein>
<dbReference type="EMBL" id="JBEAFC010000006">
    <property type="protein sequence ID" value="KAL1554154.1"/>
    <property type="molecule type" value="Genomic_DNA"/>
</dbReference>